<evidence type="ECO:0000256" key="1">
    <source>
        <dbReference type="ARBA" id="ARBA00001974"/>
    </source>
</evidence>
<dbReference type="SUPFAM" id="SSF51905">
    <property type="entry name" value="FAD/NAD(P)-binding domain"/>
    <property type="match status" value="1"/>
</dbReference>
<organism evidence="7 8">
    <name type="scientific">Candidatus Seongchinamella marina</name>
    <dbReference type="NCBI Taxonomy" id="2518990"/>
    <lineage>
        <taxon>Bacteria</taxon>
        <taxon>Pseudomonadati</taxon>
        <taxon>Pseudomonadota</taxon>
        <taxon>Gammaproteobacteria</taxon>
        <taxon>Cellvibrionales</taxon>
        <taxon>Halieaceae</taxon>
        <taxon>Seongchinamella</taxon>
    </lineage>
</organism>
<dbReference type="PANTHER" id="PTHR43400">
    <property type="entry name" value="FUMARATE REDUCTASE"/>
    <property type="match status" value="1"/>
</dbReference>
<dbReference type="EMBL" id="SHNP01000003">
    <property type="protein sequence ID" value="MCX2973815.1"/>
    <property type="molecule type" value="Genomic_DNA"/>
</dbReference>
<gene>
    <name evidence="7" type="ORF">EYC87_09515</name>
</gene>
<dbReference type="InterPro" id="IPR050315">
    <property type="entry name" value="FAD-oxidoreductase_2"/>
</dbReference>
<comment type="caution">
    <text evidence="7">The sequence shown here is derived from an EMBL/GenBank/DDBJ whole genome shotgun (WGS) entry which is preliminary data.</text>
</comment>
<keyword evidence="3" id="KW-0274">FAD</keyword>
<accession>A0ABT3SV74</accession>
<dbReference type="Gene3D" id="3.50.50.60">
    <property type="entry name" value="FAD/NAD(P)-binding domain"/>
    <property type="match status" value="1"/>
</dbReference>
<proteinExistence type="predicted"/>
<name>A0ABT3SV74_9GAMM</name>
<sequence>MTEQSKTNPSQPRHSRDVAQWDMETDVAIVGFGGAGGCAAIEAADAGSEVIIFELASASGGSTAMSSAEIYMGGSGGTRVQQACGFDDSTEDMFTYMMMSAGPQADEVKIRNYCENSAAHFDWLVDLGVPFKDSFHEERAIMCLTDDCLLYTGSEKAYPFVEHAKPCPRGHNLYVEGDNGGPLFMKIVTANVDKRDHISVEYETRALTLIIDDVGAVVGLVIRKDQKEINVRARQGVILCAGGFNMNEEMVQKYAPMLTQGTEPIGNPGDTGSGIQMGMSVGGAAINMHEGFISIPYYPPASMTFGIAINDKAQRFINEDVYHARLGHAALQQQGDRLYFIVTVDDYGSYEKMNFLGASIAGTGESVTELEDELGLRKGSLQQTIDLYNEDCVTGEDSQYHKASQWLKPLEAPLVALDITPGRGCFVPWFTLGGLDTLPTGQVVDPQRQIIPGLYAAGRTACGIVRRAEGYSSGMSVGDATFSGRLAGKQAASSTKAA</sequence>
<evidence type="ECO:0000256" key="2">
    <source>
        <dbReference type="ARBA" id="ARBA00022630"/>
    </source>
</evidence>
<feature type="region of interest" description="Disordered" evidence="5">
    <location>
        <begin position="1"/>
        <end position="20"/>
    </location>
</feature>
<evidence type="ECO:0000256" key="4">
    <source>
        <dbReference type="ARBA" id="ARBA00023002"/>
    </source>
</evidence>
<comment type="cofactor">
    <cofactor evidence="1">
        <name>FAD</name>
        <dbReference type="ChEBI" id="CHEBI:57692"/>
    </cofactor>
</comment>
<feature type="compositionally biased region" description="Polar residues" evidence="5">
    <location>
        <begin position="1"/>
        <end position="12"/>
    </location>
</feature>
<dbReference type="NCBIfam" id="NF005510">
    <property type="entry name" value="PRK07121.1-3"/>
    <property type="match status" value="1"/>
</dbReference>
<dbReference type="SUPFAM" id="SSF56425">
    <property type="entry name" value="Succinate dehydrogenase/fumarate reductase flavoprotein, catalytic domain"/>
    <property type="match status" value="1"/>
</dbReference>
<dbReference type="Pfam" id="PF00890">
    <property type="entry name" value="FAD_binding_2"/>
    <property type="match status" value="1"/>
</dbReference>
<dbReference type="RefSeq" id="WP_279252664.1">
    <property type="nucleotide sequence ID" value="NZ_SHNP01000003.1"/>
</dbReference>
<dbReference type="InterPro" id="IPR036188">
    <property type="entry name" value="FAD/NAD-bd_sf"/>
</dbReference>
<keyword evidence="8" id="KW-1185">Reference proteome</keyword>
<evidence type="ECO:0000313" key="7">
    <source>
        <dbReference type="EMBL" id="MCX2973815.1"/>
    </source>
</evidence>
<dbReference type="InterPro" id="IPR027477">
    <property type="entry name" value="Succ_DH/fumarate_Rdtase_cat_sf"/>
</dbReference>
<dbReference type="InterPro" id="IPR003953">
    <property type="entry name" value="FAD-dep_OxRdtase_2_FAD-bd"/>
</dbReference>
<keyword evidence="2" id="KW-0285">Flavoprotein</keyword>
<dbReference type="Proteomes" id="UP001143307">
    <property type="component" value="Unassembled WGS sequence"/>
</dbReference>
<dbReference type="Gene3D" id="3.90.700.10">
    <property type="entry name" value="Succinate dehydrogenase/fumarate reductase flavoprotein, catalytic domain"/>
    <property type="match status" value="1"/>
</dbReference>
<evidence type="ECO:0000256" key="3">
    <source>
        <dbReference type="ARBA" id="ARBA00022827"/>
    </source>
</evidence>
<reference evidence="7" key="1">
    <citation type="submission" date="2019-02" db="EMBL/GenBank/DDBJ databases">
        <authorList>
            <person name="Li S.-H."/>
        </authorList>
    </citation>
    <scope>NUCLEOTIDE SEQUENCE</scope>
    <source>
        <strain evidence="7">IMCC8485</strain>
    </source>
</reference>
<keyword evidence="4" id="KW-0560">Oxidoreductase</keyword>
<evidence type="ECO:0000313" key="8">
    <source>
        <dbReference type="Proteomes" id="UP001143307"/>
    </source>
</evidence>
<feature type="domain" description="FAD-dependent oxidoreductase 2 FAD-binding" evidence="6">
    <location>
        <begin position="26"/>
        <end position="468"/>
    </location>
</feature>
<evidence type="ECO:0000259" key="6">
    <source>
        <dbReference type="Pfam" id="PF00890"/>
    </source>
</evidence>
<evidence type="ECO:0000256" key="5">
    <source>
        <dbReference type="SAM" id="MobiDB-lite"/>
    </source>
</evidence>
<protein>
    <submittedName>
        <fullName evidence="7">FAD-binding protein</fullName>
    </submittedName>
</protein>
<dbReference type="PANTHER" id="PTHR43400:SF10">
    <property type="entry name" value="3-OXOSTEROID 1-DEHYDROGENASE"/>
    <property type="match status" value="1"/>
</dbReference>
<dbReference type="PRINTS" id="PR00411">
    <property type="entry name" value="PNDRDTASEI"/>
</dbReference>